<gene>
    <name evidence="2" type="ORF">SAMN05192583_2769</name>
</gene>
<reference evidence="3" key="1">
    <citation type="submission" date="2016-10" db="EMBL/GenBank/DDBJ databases">
        <authorList>
            <person name="Varghese N."/>
            <person name="Submissions S."/>
        </authorList>
    </citation>
    <scope>NUCLEOTIDE SEQUENCE [LARGE SCALE GENOMIC DNA]</scope>
    <source>
        <strain evidence="3">S6-262</strain>
    </source>
</reference>
<proteinExistence type="predicted"/>
<dbReference type="EMBL" id="FOCF01000007">
    <property type="protein sequence ID" value="SEN43473.1"/>
    <property type="molecule type" value="Genomic_DNA"/>
</dbReference>
<dbReference type="Proteomes" id="UP000199206">
    <property type="component" value="Unassembled WGS sequence"/>
</dbReference>
<keyword evidence="1" id="KW-0812">Transmembrane</keyword>
<keyword evidence="1" id="KW-1133">Transmembrane helix</keyword>
<name>A0A1H8GHM0_9SPHN</name>
<evidence type="ECO:0000256" key="1">
    <source>
        <dbReference type="SAM" id="Phobius"/>
    </source>
</evidence>
<dbReference type="AlphaFoldDB" id="A0A1H8GHM0"/>
<evidence type="ECO:0000313" key="2">
    <source>
        <dbReference type="EMBL" id="SEN43473.1"/>
    </source>
</evidence>
<protein>
    <submittedName>
        <fullName evidence="2">Uncharacterized protein</fullName>
    </submittedName>
</protein>
<feature type="transmembrane region" description="Helical" evidence="1">
    <location>
        <begin position="17"/>
        <end position="39"/>
    </location>
</feature>
<organism evidence="2 3">
    <name type="scientific">Sphingomonas gellani</name>
    <dbReference type="NCBI Taxonomy" id="1166340"/>
    <lineage>
        <taxon>Bacteria</taxon>
        <taxon>Pseudomonadati</taxon>
        <taxon>Pseudomonadota</taxon>
        <taxon>Alphaproteobacteria</taxon>
        <taxon>Sphingomonadales</taxon>
        <taxon>Sphingomonadaceae</taxon>
        <taxon>Sphingomonas</taxon>
    </lineage>
</organism>
<dbReference type="RefSeq" id="WP_170841976.1">
    <property type="nucleotide sequence ID" value="NZ_FOCF01000007.1"/>
</dbReference>
<sequence length="45" mass="5024">MMPDDQDLIRRRQRGRAVVMALLLGGLVILIFAITLAKIRMGMLG</sequence>
<keyword evidence="1" id="KW-0472">Membrane</keyword>
<accession>A0A1H8GHM0</accession>
<keyword evidence="3" id="KW-1185">Reference proteome</keyword>
<evidence type="ECO:0000313" key="3">
    <source>
        <dbReference type="Proteomes" id="UP000199206"/>
    </source>
</evidence>